<dbReference type="SUPFAM" id="SSF47923">
    <property type="entry name" value="Ypt/Rab-GAP domain of gyp1p"/>
    <property type="match status" value="2"/>
</dbReference>
<dbReference type="GO" id="GO:0005096">
    <property type="term" value="F:GTPase activator activity"/>
    <property type="evidence" value="ECO:0007669"/>
    <property type="project" value="UniProtKB-KW"/>
</dbReference>
<sequence length="460" mass="51455">MSDGAAGFPGVRSLFGRGGFPGTVKLSRKARGAEGEAQQPDDAELQRGVAALALGERPSSGSGRRQMEAVSSSSPLPQQQQASSLGASGSSSRSGSSQDEAAGQQQHVQPEREGVQVAMLRSMSNTRIAKFNRLLGEQVVELDALRELSWSGIPPTLRPTCWRLLLGYLPPNRERREQILARKRREYRDMVPDYYDLAASGAEQSGEELGALRQVAVDVPRTAPGVPFFHQPQVQKSLERILYIWGIRRVPLCWLILVHPASGYVQGINDLVTPFMAVFMSEHLQGPMDGWSVDGCSEELLLDVEADCYWCLCKLLDGIQDHYTYAQPGIQRTVFHTQELVRRVEEPVASHLEKEGLQFIQFAFRWVNCLLLREVPFPLAVRLWDTYLAEGSQLKEFLAYTLAAFLLSWSAQLRQLEFQELIMFLQKPPTSAWGEKDIELVLSRAYMWRASFQGAASHFS</sequence>
<dbReference type="InterPro" id="IPR000195">
    <property type="entry name" value="Rab-GAP-TBC_dom"/>
</dbReference>
<dbReference type="Proteomes" id="UP001205105">
    <property type="component" value="Unassembled WGS sequence"/>
</dbReference>
<dbReference type="FunFam" id="1.10.10.750:FF:000009">
    <property type="entry name" value="TBC1 domain family member 22A"/>
    <property type="match status" value="1"/>
</dbReference>
<protein>
    <recommendedName>
        <fullName evidence="4">Rab-GAP TBC domain-containing protein</fullName>
    </recommendedName>
</protein>
<dbReference type="GO" id="GO:0071889">
    <property type="term" value="F:14-3-3 protein binding"/>
    <property type="evidence" value="ECO:0007669"/>
    <property type="project" value="UniProtKB-ARBA"/>
</dbReference>
<name>A0AAD5H6W6_9CHLO</name>
<keyword evidence="2" id="KW-0597">Phosphoprotein</keyword>
<evidence type="ECO:0000313" key="6">
    <source>
        <dbReference type="Proteomes" id="UP001205105"/>
    </source>
</evidence>
<dbReference type="Pfam" id="PF00566">
    <property type="entry name" value="RabGAP-TBC"/>
    <property type="match status" value="1"/>
</dbReference>
<organism evidence="5 6">
    <name type="scientific">Chlorella ohadii</name>
    <dbReference type="NCBI Taxonomy" id="2649997"/>
    <lineage>
        <taxon>Eukaryota</taxon>
        <taxon>Viridiplantae</taxon>
        <taxon>Chlorophyta</taxon>
        <taxon>core chlorophytes</taxon>
        <taxon>Trebouxiophyceae</taxon>
        <taxon>Chlorellales</taxon>
        <taxon>Chlorellaceae</taxon>
        <taxon>Chlorella clade</taxon>
        <taxon>Chlorella</taxon>
    </lineage>
</organism>
<dbReference type="PANTHER" id="PTHR22957">
    <property type="entry name" value="TBC1 DOMAIN FAMILY MEMBER GTPASE-ACTIVATING PROTEIN"/>
    <property type="match status" value="1"/>
</dbReference>
<evidence type="ECO:0000256" key="3">
    <source>
        <dbReference type="SAM" id="MobiDB-lite"/>
    </source>
</evidence>
<dbReference type="EMBL" id="JADXDR010000008">
    <property type="protein sequence ID" value="KAI7846171.1"/>
    <property type="molecule type" value="Genomic_DNA"/>
</dbReference>
<accession>A0AAD5H6W6</accession>
<dbReference type="AlphaFoldDB" id="A0AAD5H6W6"/>
<dbReference type="Gene3D" id="1.10.10.750">
    <property type="entry name" value="Ypt/Rab-GAP domain of gyp1p, domain 1"/>
    <property type="match status" value="1"/>
</dbReference>
<dbReference type="PROSITE" id="PS50086">
    <property type="entry name" value="TBC_RABGAP"/>
    <property type="match status" value="1"/>
</dbReference>
<dbReference type="Gene3D" id="1.10.8.270">
    <property type="entry name" value="putative rabgap domain of human tbc1 domain family member 14 like domains"/>
    <property type="match status" value="1"/>
</dbReference>
<dbReference type="FunFam" id="1.10.472.80:FF:000001">
    <property type="entry name" value="TBC1 domain family member 22B"/>
    <property type="match status" value="1"/>
</dbReference>
<evidence type="ECO:0000313" key="5">
    <source>
        <dbReference type="EMBL" id="KAI7846171.1"/>
    </source>
</evidence>
<reference evidence="5" key="1">
    <citation type="submission" date="2020-11" db="EMBL/GenBank/DDBJ databases">
        <title>Chlorella ohadii genome sequencing and assembly.</title>
        <authorList>
            <person name="Murik O."/>
            <person name="Treves H."/>
            <person name="Kedem I."/>
            <person name="Shotland Y."/>
            <person name="Kaplan A."/>
        </authorList>
    </citation>
    <scope>NUCLEOTIDE SEQUENCE</scope>
    <source>
        <strain evidence="5">1</strain>
    </source>
</reference>
<feature type="domain" description="Rab-GAP TBC" evidence="4">
    <location>
        <begin position="152"/>
        <end position="391"/>
    </location>
</feature>
<keyword evidence="6" id="KW-1185">Reference proteome</keyword>
<feature type="region of interest" description="Disordered" evidence="3">
    <location>
        <begin position="1"/>
        <end position="112"/>
    </location>
</feature>
<evidence type="ECO:0000256" key="1">
    <source>
        <dbReference type="ARBA" id="ARBA00022468"/>
    </source>
</evidence>
<evidence type="ECO:0000259" key="4">
    <source>
        <dbReference type="PROSITE" id="PS50086"/>
    </source>
</evidence>
<keyword evidence="1" id="KW-0343">GTPase activation</keyword>
<proteinExistence type="predicted"/>
<evidence type="ECO:0000256" key="2">
    <source>
        <dbReference type="ARBA" id="ARBA00022553"/>
    </source>
</evidence>
<comment type="caution">
    <text evidence="5">The sequence shown here is derived from an EMBL/GenBank/DDBJ whole genome shotgun (WGS) entry which is preliminary data.</text>
</comment>
<dbReference type="SMART" id="SM00164">
    <property type="entry name" value="TBC"/>
    <property type="match status" value="1"/>
</dbReference>
<dbReference type="FunFam" id="1.10.8.270:FF:000004">
    <property type="entry name" value="TBC1 domain family, member 22B"/>
    <property type="match status" value="1"/>
</dbReference>
<dbReference type="InterPro" id="IPR035969">
    <property type="entry name" value="Rab-GAP_TBC_sf"/>
</dbReference>
<gene>
    <name evidence="5" type="ORF">COHA_000341</name>
</gene>
<dbReference type="PANTHER" id="PTHR22957:SF26">
    <property type="entry name" value="LD44506P"/>
    <property type="match status" value="1"/>
</dbReference>
<feature type="compositionally biased region" description="Low complexity" evidence="3">
    <location>
        <begin position="71"/>
        <end position="98"/>
    </location>
</feature>
<dbReference type="Gene3D" id="1.10.472.80">
    <property type="entry name" value="Ypt/Rab-GAP domain of gyp1p, domain 3"/>
    <property type="match status" value="1"/>
</dbReference>